<proteinExistence type="predicted"/>
<dbReference type="Proteomes" id="UP000009328">
    <property type="component" value="Unassembled WGS sequence"/>
</dbReference>
<comment type="caution">
    <text evidence="1">The sequence shown here is derived from an EMBL/GenBank/DDBJ whole genome shotgun (WGS) entry which is preliminary data.</text>
</comment>
<dbReference type="EMBL" id="CAIF01000183">
    <property type="protein sequence ID" value="CCH45181.1"/>
    <property type="molecule type" value="Genomic_DNA"/>
</dbReference>
<sequence>MIIEKAGYRIEIYPKLYVYKPKHEYSKANNILLAKSPKHFKLDHETFNNFHKDKVNNKLISVYKEVPKPSKELTLNHKSILIKWRKINESTLVPKRMCDVSFYLMPGYDLKDCLVEILFNLIKNFQSDIPDFLYTESFGNGLDMIEENKLLMNIYQPEKYTDLNLPLRIIIESLITFLMSDEYEKRGSFDHIVKAYEFNYQDQLKIMAIWGEEFTLQNYEFILQQLNYMISNDVLSEPHNQGIITLIPGYLNYNINSNNDELPPSYESSVLK</sequence>
<evidence type="ECO:0000313" key="2">
    <source>
        <dbReference type="Proteomes" id="UP000009328"/>
    </source>
</evidence>
<accession>K0KQ58</accession>
<dbReference type="InParanoid" id="K0KQ58"/>
<keyword evidence="2" id="KW-1185">Reference proteome</keyword>
<dbReference type="HOGENOM" id="CLU_984198_0_0_1"/>
<dbReference type="AlphaFoldDB" id="K0KQ58"/>
<organism evidence="1 2">
    <name type="scientific">Wickerhamomyces ciferrii (strain ATCC 14091 / BCRC 22168 / CBS 111 / JCM 3599 / NBRC 0793 / NRRL Y-1031 F-60-10)</name>
    <name type="common">Yeast</name>
    <name type="synonym">Pichia ciferrii</name>
    <dbReference type="NCBI Taxonomy" id="1206466"/>
    <lineage>
        <taxon>Eukaryota</taxon>
        <taxon>Fungi</taxon>
        <taxon>Dikarya</taxon>
        <taxon>Ascomycota</taxon>
        <taxon>Saccharomycotina</taxon>
        <taxon>Saccharomycetes</taxon>
        <taxon>Phaffomycetales</taxon>
        <taxon>Wickerhamomycetaceae</taxon>
        <taxon>Wickerhamomyces</taxon>
    </lineage>
</organism>
<evidence type="ECO:0000313" key="1">
    <source>
        <dbReference type="EMBL" id="CCH45181.1"/>
    </source>
</evidence>
<protein>
    <submittedName>
        <fullName evidence="1">Uncharacterized protein</fullName>
    </submittedName>
</protein>
<name>K0KQ58_WICCF</name>
<reference evidence="1 2" key="1">
    <citation type="journal article" date="2012" name="Eukaryot. Cell">
        <title>Draft genome sequence of Wickerhamomyces ciferrii NRRL Y-1031 F-60-10.</title>
        <authorList>
            <person name="Schneider J."/>
            <person name="Andrea H."/>
            <person name="Blom J."/>
            <person name="Jaenicke S."/>
            <person name="Ruckert C."/>
            <person name="Schorsch C."/>
            <person name="Szczepanowski R."/>
            <person name="Farwick M."/>
            <person name="Goesmann A."/>
            <person name="Puhler A."/>
            <person name="Schaffer S."/>
            <person name="Tauch A."/>
            <person name="Kohler T."/>
            <person name="Brinkrolf K."/>
        </authorList>
    </citation>
    <scope>NUCLEOTIDE SEQUENCE [LARGE SCALE GENOMIC DNA]</scope>
    <source>
        <strain evidence="2">ATCC 14091 / BCRC 22168 / CBS 111 / JCM 3599 / NBRC 0793 / NRRL Y-1031 F-60-10</strain>
    </source>
</reference>
<gene>
    <name evidence="1" type="ORF">BN7_4762</name>
</gene>